<evidence type="ECO:0000256" key="5">
    <source>
        <dbReference type="ARBA" id="ARBA00022692"/>
    </source>
</evidence>
<evidence type="ECO:0000256" key="7">
    <source>
        <dbReference type="ARBA" id="ARBA00023136"/>
    </source>
</evidence>
<dbReference type="OrthoDB" id="3579489at2"/>
<name>X7ELF5_9RHOB</name>
<dbReference type="PANTHER" id="PTHR34979">
    <property type="entry name" value="INNER MEMBRANE PROTEIN YGAZ"/>
    <property type="match status" value="1"/>
</dbReference>
<feature type="transmembrane region" description="Helical" evidence="8">
    <location>
        <begin position="212"/>
        <end position="230"/>
    </location>
</feature>
<dbReference type="PANTHER" id="PTHR34979:SF1">
    <property type="entry name" value="INNER MEMBRANE PROTEIN YGAZ"/>
    <property type="match status" value="1"/>
</dbReference>
<comment type="subcellular location">
    <subcellularLocation>
        <location evidence="1">Cell membrane</location>
        <topology evidence="1">Multi-pass membrane protein</topology>
    </subcellularLocation>
</comment>
<feature type="transmembrane region" description="Helical" evidence="8">
    <location>
        <begin position="46"/>
        <end position="65"/>
    </location>
</feature>
<feature type="transmembrane region" description="Helical" evidence="8">
    <location>
        <begin position="17"/>
        <end position="34"/>
    </location>
</feature>
<feature type="transmembrane region" description="Helical" evidence="8">
    <location>
        <begin position="134"/>
        <end position="151"/>
    </location>
</feature>
<organism evidence="9 10">
    <name type="scientific">Roseivivax halodurans JCM 10272</name>
    <dbReference type="NCBI Taxonomy" id="1449350"/>
    <lineage>
        <taxon>Bacteria</taxon>
        <taxon>Pseudomonadati</taxon>
        <taxon>Pseudomonadota</taxon>
        <taxon>Alphaproteobacteria</taxon>
        <taxon>Rhodobacterales</taxon>
        <taxon>Roseobacteraceae</taxon>
        <taxon>Roseivivax</taxon>
    </lineage>
</organism>
<dbReference type="RefSeq" id="WP_037258242.1">
    <property type="nucleotide sequence ID" value="NZ_JALZ01000002.1"/>
</dbReference>
<dbReference type="PATRIC" id="fig|1449350.3.peg.500"/>
<keyword evidence="10" id="KW-1185">Reference proteome</keyword>
<comment type="caution">
    <text evidence="9">The sequence shown here is derived from an EMBL/GenBank/DDBJ whole genome shotgun (WGS) entry which is preliminary data.</text>
</comment>
<keyword evidence="7 8" id="KW-0472">Membrane</keyword>
<evidence type="ECO:0000256" key="2">
    <source>
        <dbReference type="ARBA" id="ARBA00010735"/>
    </source>
</evidence>
<comment type="similarity">
    <text evidence="2">Belongs to the AzlC family.</text>
</comment>
<evidence type="ECO:0000256" key="6">
    <source>
        <dbReference type="ARBA" id="ARBA00022989"/>
    </source>
</evidence>
<dbReference type="AlphaFoldDB" id="X7ELF5"/>
<dbReference type="Proteomes" id="UP000022447">
    <property type="component" value="Unassembled WGS sequence"/>
</dbReference>
<keyword evidence="4" id="KW-1003">Cell membrane</keyword>
<evidence type="ECO:0000313" key="10">
    <source>
        <dbReference type="Proteomes" id="UP000022447"/>
    </source>
</evidence>
<dbReference type="EMBL" id="JALZ01000002">
    <property type="protein sequence ID" value="ETX15973.1"/>
    <property type="molecule type" value="Genomic_DNA"/>
</dbReference>
<dbReference type="GO" id="GO:0005886">
    <property type="term" value="C:plasma membrane"/>
    <property type="evidence" value="ECO:0007669"/>
    <property type="project" value="UniProtKB-SubCell"/>
</dbReference>
<evidence type="ECO:0000256" key="3">
    <source>
        <dbReference type="ARBA" id="ARBA00022448"/>
    </source>
</evidence>
<proteinExistence type="inferred from homology"/>
<dbReference type="InterPro" id="IPR011606">
    <property type="entry name" value="Brnchd-chn_aa_trnsp_permease"/>
</dbReference>
<sequence length="243" mass="25723">MASDGVKSPYLRGVIDGLPFLAVVIPFALLFGVVSREAGLTIIESLSFSVVVIAGASQFTALQLMSDNAPTFVALASALAVNLRMAMYSAAMTPHLGHLPVWKRALVSYFLVDQTYALGALEFERRSMGLSEKFAYFMGTVTPICLPWYAATLLGAWAGAAIPTDTGLDFAVPVAFLAMIGPMLRTPAHIAAAFVAASMSLAFAWLPYNLGLITGGIVGMIAGARVELLMERRAAKTDPETAT</sequence>
<dbReference type="eggNOG" id="COG1296">
    <property type="taxonomic scope" value="Bacteria"/>
</dbReference>
<evidence type="ECO:0000256" key="4">
    <source>
        <dbReference type="ARBA" id="ARBA00022475"/>
    </source>
</evidence>
<reference evidence="9 10" key="1">
    <citation type="submission" date="2014-01" db="EMBL/GenBank/DDBJ databases">
        <title>Roseivivax halodurans JCM 10272 Genome Sequencing.</title>
        <authorList>
            <person name="Lai Q."/>
            <person name="Li G."/>
            <person name="Shao Z."/>
        </authorList>
    </citation>
    <scope>NUCLEOTIDE SEQUENCE [LARGE SCALE GENOMIC DNA]</scope>
    <source>
        <strain evidence="9 10">JCM 10272</strain>
    </source>
</reference>
<keyword evidence="5 8" id="KW-0812">Transmembrane</keyword>
<dbReference type="Pfam" id="PF03591">
    <property type="entry name" value="AzlC"/>
    <property type="match status" value="1"/>
</dbReference>
<evidence type="ECO:0000313" key="9">
    <source>
        <dbReference type="EMBL" id="ETX15973.1"/>
    </source>
</evidence>
<protein>
    <submittedName>
        <fullName evidence="9">Branched-chain amino acid transporter AzlC</fullName>
    </submittedName>
</protein>
<keyword evidence="6 8" id="KW-1133">Transmembrane helix</keyword>
<dbReference type="GO" id="GO:1903785">
    <property type="term" value="P:L-valine transmembrane transport"/>
    <property type="evidence" value="ECO:0007669"/>
    <property type="project" value="TreeGrafter"/>
</dbReference>
<keyword evidence="3" id="KW-0813">Transport</keyword>
<evidence type="ECO:0000256" key="8">
    <source>
        <dbReference type="SAM" id="Phobius"/>
    </source>
</evidence>
<dbReference type="STRING" id="1449350.OCH239_07310"/>
<evidence type="ECO:0000256" key="1">
    <source>
        <dbReference type="ARBA" id="ARBA00004651"/>
    </source>
</evidence>
<gene>
    <name evidence="9" type="ORF">OCH239_07310</name>
</gene>
<accession>X7ELF5</accession>